<reference evidence="2" key="1">
    <citation type="submission" date="2020-04" db="EMBL/GenBank/DDBJ databases">
        <title>Description of Shewanella salipaludis sp. nov., isolated from a salt marsh.</title>
        <authorList>
            <person name="Park S."/>
            <person name="Yoon J.-H."/>
        </authorList>
    </citation>
    <scope>NUCLEOTIDE SEQUENCE</scope>
    <source>
        <strain evidence="2">SHSM-M6</strain>
    </source>
</reference>
<feature type="domain" description="Glycosyl transferase family 1" evidence="1">
    <location>
        <begin position="165"/>
        <end position="273"/>
    </location>
</feature>
<proteinExistence type="predicted"/>
<dbReference type="CDD" id="cd03802">
    <property type="entry name" value="GT4_AviGT4-like"/>
    <property type="match status" value="1"/>
</dbReference>
<dbReference type="SUPFAM" id="SSF53756">
    <property type="entry name" value="UDP-Glycosyltransferase/glycogen phosphorylase"/>
    <property type="match status" value="1"/>
</dbReference>
<name>A0A972FV53_9GAMM</name>
<evidence type="ECO:0000259" key="1">
    <source>
        <dbReference type="Pfam" id="PF00534"/>
    </source>
</evidence>
<dbReference type="InterPro" id="IPR001296">
    <property type="entry name" value="Glyco_trans_1"/>
</dbReference>
<dbReference type="GO" id="GO:1901135">
    <property type="term" value="P:carbohydrate derivative metabolic process"/>
    <property type="evidence" value="ECO:0007669"/>
    <property type="project" value="UniProtKB-ARBA"/>
</dbReference>
<accession>A0A972FV53</accession>
<keyword evidence="3" id="KW-1185">Reference proteome</keyword>
<evidence type="ECO:0000313" key="3">
    <source>
        <dbReference type="Proteomes" id="UP000737113"/>
    </source>
</evidence>
<dbReference type="RefSeq" id="WP_169565424.1">
    <property type="nucleotide sequence ID" value="NZ_JAAXYH010000015.1"/>
</dbReference>
<sequence length="328" mass="36890">MKILHVLLSKLSLPPLNYGGTERVVWALAKAQEAQGHQVRFLWGAADNLPANAAVFDKSVPIEQQIGDWPDLVHFHRPYQGDLAIPYICTEHGNAEGQREYGQNTVFLSRRHAENHNATCFVHNGLDWADYGEPELTHPGDYFHFLGKAKWPIKNLVGAVAVARLADVKMKVIGGHRLNFSRKFYFYPDTKLDFVGMVGGEKKNALIRRSRGLIFPVRWHEPFGLALIESLYLGTPVFGSPYGALPEIVTSSELGKLSLDYRELADAVANVGRYDRAHCHEYARENFNHFRMAGGYQACYERVLDGESLNATAPFSTQSWHDLLPVND</sequence>
<dbReference type="Gene3D" id="3.40.50.2000">
    <property type="entry name" value="Glycogen Phosphorylase B"/>
    <property type="match status" value="2"/>
</dbReference>
<dbReference type="AlphaFoldDB" id="A0A972FV53"/>
<organism evidence="2 3">
    <name type="scientific">Shewanella salipaludis</name>
    <dbReference type="NCBI Taxonomy" id="2723052"/>
    <lineage>
        <taxon>Bacteria</taxon>
        <taxon>Pseudomonadati</taxon>
        <taxon>Pseudomonadota</taxon>
        <taxon>Gammaproteobacteria</taxon>
        <taxon>Alteromonadales</taxon>
        <taxon>Shewanellaceae</taxon>
        <taxon>Shewanella</taxon>
    </lineage>
</organism>
<dbReference type="PANTHER" id="PTHR12526">
    <property type="entry name" value="GLYCOSYLTRANSFERASE"/>
    <property type="match status" value="1"/>
</dbReference>
<protein>
    <submittedName>
        <fullName evidence="2">Glycosyltransferase family 4 protein</fullName>
    </submittedName>
</protein>
<dbReference type="Proteomes" id="UP000737113">
    <property type="component" value="Unassembled WGS sequence"/>
</dbReference>
<gene>
    <name evidence="2" type="ORF">HC757_16170</name>
</gene>
<dbReference type="GO" id="GO:0016757">
    <property type="term" value="F:glycosyltransferase activity"/>
    <property type="evidence" value="ECO:0007669"/>
    <property type="project" value="InterPro"/>
</dbReference>
<dbReference type="PANTHER" id="PTHR12526:SF595">
    <property type="entry name" value="BLL5217 PROTEIN"/>
    <property type="match status" value="1"/>
</dbReference>
<evidence type="ECO:0000313" key="2">
    <source>
        <dbReference type="EMBL" id="NMH66693.1"/>
    </source>
</evidence>
<dbReference type="EMBL" id="JAAXYH010000015">
    <property type="protein sequence ID" value="NMH66693.1"/>
    <property type="molecule type" value="Genomic_DNA"/>
</dbReference>
<comment type="caution">
    <text evidence="2">The sequence shown here is derived from an EMBL/GenBank/DDBJ whole genome shotgun (WGS) entry which is preliminary data.</text>
</comment>
<dbReference type="Pfam" id="PF00534">
    <property type="entry name" value="Glycos_transf_1"/>
    <property type="match status" value="1"/>
</dbReference>